<name>A0A8R7VEX4_TRIUA</name>
<protein>
    <submittedName>
        <fullName evidence="1">Uncharacterized protein</fullName>
    </submittedName>
</protein>
<reference evidence="2" key="1">
    <citation type="journal article" date="2013" name="Nature">
        <title>Draft genome of the wheat A-genome progenitor Triticum urartu.</title>
        <authorList>
            <person name="Ling H.Q."/>
            <person name="Zhao S."/>
            <person name="Liu D."/>
            <person name="Wang J."/>
            <person name="Sun H."/>
            <person name="Zhang C."/>
            <person name="Fan H."/>
            <person name="Li D."/>
            <person name="Dong L."/>
            <person name="Tao Y."/>
            <person name="Gao C."/>
            <person name="Wu H."/>
            <person name="Li Y."/>
            <person name="Cui Y."/>
            <person name="Guo X."/>
            <person name="Zheng S."/>
            <person name="Wang B."/>
            <person name="Yu K."/>
            <person name="Liang Q."/>
            <person name="Yang W."/>
            <person name="Lou X."/>
            <person name="Chen J."/>
            <person name="Feng M."/>
            <person name="Jian J."/>
            <person name="Zhang X."/>
            <person name="Luo G."/>
            <person name="Jiang Y."/>
            <person name="Liu J."/>
            <person name="Wang Z."/>
            <person name="Sha Y."/>
            <person name="Zhang B."/>
            <person name="Wu H."/>
            <person name="Tang D."/>
            <person name="Shen Q."/>
            <person name="Xue P."/>
            <person name="Zou S."/>
            <person name="Wang X."/>
            <person name="Liu X."/>
            <person name="Wang F."/>
            <person name="Yang Y."/>
            <person name="An X."/>
            <person name="Dong Z."/>
            <person name="Zhang K."/>
            <person name="Zhang X."/>
            <person name="Luo M.C."/>
            <person name="Dvorak J."/>
            <person name="Tong Y."/>
            <person name="Wang J."/>
            <person name="Yang H."/>
            <person name="Li Z."/>
            <person name="Wang D."/>
            <person name="Zhang A."/>
            <person name="Wang J."/>
        </authorList>
    </citation>
    <scope>NUCLEOTIDE SEQUENCE</scope>
    <source>
        <strain evidence="2">cv. G1812</strain>
    </source>
</reference>
<proteinExistence type="predicted"/>
<reference evidence="1" key="2">
    <citation type="submission" date="2022-06" db="UniProtKB">
        <authorList>
            <consortium name="EnsemblPlants"/>
        </authorList>
    </citation>
    <scope>IDENTIFICATION</scope>
</reference>
<organism evidence="1 2">
    <name type="scientific">Triticum urartu</name>
    <name type="common">Red wild einkorn</name>
    <name type="synonym">Crithodium urartu</name>
    <dbReference type="NCBI Taxonomy" id="4572"/>
    <lineage>
        <taxon>Eukaryota</taxon>
        <taxon>Viridiplantae</taxon>
        <taxon>Streptophyta</taxon>
        <taxon>Embryophyta</taxon>
        <taxon>Tracheophyta</taxon>
        <taxon>Spermatophyta</taxon>
        <taxon>Magnoliopsida</taxon>
        <taxon>Liliopsida</taxon>
        <taxon>Poales</taxon>
        <taxon>Poaceae</taxon>
        <taxon>BOP clade</taxon>
        <taxon>Pooideae</taxon>
        <taxon>Triticodae</taxon>
        <taxon>Triticeae</taxon>
        <taxon>Triticinae</taxon>
        <taxon>Triticum</taxon>
    </lineage>
</organism>
<keyword evidence="2" id="KW-1185">Reference proteome</keyword>
<dbReference type="EnsemblPlants" id="TuG1812S0001246800.01.T02">
    <property type="protein sequence ID" value="TuG1812S0001246800.01.T02"/>
    <property type="gene ID" value="TuG1812S0001246800.01"/>
</dbReference>
<dbReference type="Proteomes" id="UP000015106">
    <property type="component" value="Unassembled WGS sequence"/>
</dbReference>
<dbReference type="Gramene" id="TuG1812S0001246800.01.T01">
    <property type="protein sequence ID" value="TuG1812S0001246800.01.T01"/>
    <property type="gene ID" value="TuG1812S0001246800.01"/>
</dbReference>
<sequence>LPPEAFFFTRPPLPLIPLCLSHYRVVAANSDCRKLRRTPNPLLTGLPHSVYVLLRSFARGHHSPTRAARNKPSRHASPAWLRQLCFVGPLPLHHLTRGIRLGLTSMYITYALQSGEIDPCIRSLKKSTSEFLQFLY</sequence>
<dbReference type="Gramene" id="TuG1812S0001246800.01.T03">
    <property type="protein sequence ID" value="TuG1812S0001246800.01.T03"/>
    <property type="gene ID" value="TuG1812S0001246800.01"/>
</dbReference>
<dbReference type="EnsemblPlants" id="TuG1812S0001246800.01.T01">
    <property type="protein sequence ID" value="TuG1812S0001246800.01.T01"/>
    <property type="gene ID" value="TuG1812S0001246800.01"/>
</dbReference>
<dbReference type="AlphaFoldDB" id="A0A8R7VEX4"/>
<dbReference type="Gramene" id="TuG1812S0001246800.01.T02">
    <property type="protein sequence ID" value="TuG1812S0001246800.01.T02"/>
    <property type="gene ID" value="TuG1812S0001246800.01"/>
</dbReference>
<accession>A0A8R7VEX4</accession>
<evidence type="ECO:0000313" key="2">
    <source>
        <dbReference type="Proteomes" id="UP000015106"/>
    </source>
</evidence>
<evidence type="ECO:0000313" key="1">
    <source>
        <dbReference type="EnsemblPlants" id="TuG1812S0001246800.01.T03"/>
    </source>
</evidence>
<dbReference type="EnsemblPlants" id="TuG1812S0001246800.01.T03">
    <property type="protein sequence ID" value="TuG1812S0001246800.01.T03"/>
    <property type="gene ID" value="TuG1812S0001246800.01"/>
</dbReference>